<keyword evidence="4" id="KW-1185">Reference proteome</keyword>
<evidence type="ECO:0000313" key="4">
    <source>
        <dbReference type="Proteomes" id="UP001595956"/>
    </source>
</evidence>
<keyword evidence="1" id="KW-0863">Zinc-finger</keyword>
<dbReference type="InterPro" id="IPR007527">
    <property type="entry name" value="Znf_SWIM"/>
</dbReference>
<accession>A0ABW0MZZ2</accession>
<dbReference type="Proteomes" id="UP001595956">
    <property type="component" value="Unassembled WGS sequence"/>
</dbReference>
<dbReference type="EMBL" id="JBHSMD010000003">
    <property type="protein sequence ID" value="MFC5493695.1"/>
    <property type="molecule type" value="Genomic_DNA"/>
</dbReference>
<reference evidence="4" key="1">
    <citation type="journal article" date="2019" name="Int. J. Syst. Evol. Microbiol.">
        <title>The Global Catalogue of Microorganisms (GCM) 10K type strain sequencing project: providing services to taxonomists for standard genome sequencing and annotation.</title>
        <authorList>
            <consortium name="The Broad Institute Genomics Platform"/>
            <consortium name="The Broad Institute Genome Sequencing Center for Infectious Disease"/>
            <person name="Wu L."/>
            <person name="Ma J."/>
        </authorList>
    </citation>
    <scope>NUCLEOTIDE SEQUENCE [LARGE SCALE GENOMIC DNA]</scope>
    <source>
        <strain evidence="4">KACC 13778</strain>
    </source>
</reference>
<protein>
    <submittedName>
        <fullName evidence="3">SWIM zinc finger family protein</fullName>
    </submittedName>
</protein>
<evidence type="ECO:0000256" key="1">
    <source>
        <dbReference type="PROSITE-ProRule" id="PRU00325"/>
    </source>
</evidence>
<feature type="domain" description="SWIM-type" evidence="2">
    <location>
        <begin position="127"/>
        <end position="155"/>
    </location>
</feature>
<keyword evidence="1" id="KW-0862">Zinc</keyword>
<proteinExistence type="predicted"/>
<dbReference type="Pfam" id="PF04434">
    <property type="entry name" value="SWIM"/>
    <property type="match status" value="1"/>
</dbReference>
<comment type="caution">
    <text evidence="3">The sequence shown here is derived from an EMBL/GenBank/DDBJ whole genome shotgun (WGS) entry which is preliminary data.</text>
</comment>
<evidence type="ECO:0000313" key="3">
    <source>
        <dbReference type="EMBL" id="MFC5493695.1"/>
    </source>
</evidence>
<dbReference type="PANTHER" id="PTHR38133:SF1">
    <property type="entry name" value="SLR1429 PROTEIN"/>
    <property type="match status" value="1"/>
</dbReference>
<dbReference type="PROSITE" id="PS50966">
    <property type="entry name" value="ZF_SWIM"/>
    <property type="match status" value="1"/>
</dbReference>
<organism evidence="3 4">
    <name type="scientific">Nocardioides caricicola</name>
    <dbReference type="NCBI Taxonomy" id="634770"/>
    <lineage>
        <taxon>Bacteria</taxon>
        <taxon>Bacillati</taxon>
        <taxon>Actinomycetota</taxon>
        <taxon>Actinomycetes</taxon>
        <taxon>Propionibacteriales</taxon>
        <taxon>Nocardioidaceae</taxon>
        <taxon>Nocardioides</taxon>
    </lineage>
</organism>
<dbReference type="PANTHER" id="PTHR38133">
    <property type="entry name" value="SLR1429 PROTEIN"/>
    <property type="match status" value="1"/>
</dbReference>
<sequence length="227" mass="23858">MTSVVHPRLAPRRSTARATTWWGKAWVRAIEEAAYADADLVASRALARGGHVGQIATEPGRFVASVEDRRGLWTVAGGIPVLDDGAVSALVEAVAAESGRIAALLAGDLPFSLVEHAEEAGVELLPYGAELSSTCTCDHWADPCTHALAVLHQLTWLLEADPFVLLQLRGLPRDELLGRLHARAEPAGDPDETEVDLDAAVEAALYAARLLSDAADAGLPGPPAPST</sequence>
<keyword evidence="1" id="KW-0479">Metal-binding</keyword>
<name>A0ABW0MZZ2_9ACTN</name>
<evidence type="ECO:0000259" key="2">
    <source>
        <dbReference type="PROSITE" id="PS50966"/>
    </source>
</evidence>
<gene>
    <name evidence="3" type="ORF">ACFPKY_11330</name>
</gene>
<dbReference type="RefSeq" id="WP_345173182.1">
    <property type="nucleotide sequence ID" value="NZ_BAABFQ010000004.1"/>
</dbReference>